<evidence type="ECO:0000313" key="5">
    <source>
        <dbReference type="EMBL" id="CAH0995428.1"/>
    </source>
</evidence>
<dbReference type="EMBL" id="CAKLPY010000001">
    <property type="protein sequence ID" value="CAH0995428.1"/>
    <property type="molecule type" value="Genomic_DNA"/>
</dbReference>
<dbReference type="PRINTS" id="PR00598">
    <property type="entry name" value="HTHMARR"/>
</dbReference>
<keyword evidence="3" id="KW-0804">Transcription</keyword>
<keyword evidence="6" id="KW-1185">Reference proteome</keyword>
<dbReference type="PANTHER" id="PTHR33164:SF99">
    <property type="entry name" value="MARR FAMILY REGULATORY PROTEIN"/>
    <property type="match status" value="1"/>
</dbReference>
<sequence length="155" mass="17942">MSIEKDIKQQKPFKSSYQKLVVNIMYTANWMNSDQQSLLKPFDLSAQQYNVLRILRGQYPNPITVNGIIERMLDKMSNASRLVDKLLLKGFVSRCDNVDDRRACDIRITESGTEILMQIDKVQSEWEKGNSMNHLTEEEAEVLSRLLDKLRGSED</sequence>
<dbReference type="PROSITE" id="PS01117">
    <property type="entry name" value="HTH_MARR_1"/>
    <property type="match status" value="1"/>
</dbReference>
<dbReference type="Proteomes" id="UP000837932">
    <property type="component" value="Unassembled WGS sequence"/>
</dbReference>
<evidence type="ECO:0000259" key="4">
    <source>
        <dbReference type="PROSITE" id="PS50995"/>
    </source>
</evidence>
<dbReference type="InterPro" id="IPR036388">
    <property type="entry name" value="WH-like_DNA-bd_sf"/>
</dbReference>
<feature type="domain" description="HTH marR-type" evidence="4">
    <location>
        <begin position="17"/>
        <end position="152"/>
    </location>
</feature>
<dbReference type="SMART" id="SM00347">
    <property type="entry name" value="HTH_MARR"/>
    <property type="match status" value="1"/>
</dbReference>
<dbReference type="RefSeq" id="WP_238805982.1">
    <property type="nucleotide sequence ID" value="NZ_CAKLPY010000001.1"/>
</dbReference>
<dbReference type="InterPro" id="IPR036390">
    <property type="entry name" value="WH_DNA-bd_sf"/>
</dbReference>
<accession>A0ABN8ERA5</accession>
<evidence type="ECO:0000256" key="2">
    <source>
        <dbReference type="ARBA" id="ARBA00023125"/>
    </source>
</evidence>
<comment type="caution">
    <text evidence="5">The sequence shown here is derived from an EMBL/GenBank/DDBJ whole genome shotgun (WGS) entry which is preliminary data.</text>
</comment>
<keyword evidence="2" id="KW-0238">DNA-binding</keyword>
<dbReference type="InterPro" id="IPR023187">
    <property type="entry name" value="Tscrpt_reg_MarR-type_CS"/>
</dbReference>
<reference evidence="5" key="1">
    <citation type="submission" date="2021-12" db="EMBL/GenBank/DDBJ databases">
        <authorList>
            <person name="Rodrigo-Torres L."/>
            <person name="Arahal R. D."/>
            <person name="Lucena T."/>
        </authorList>
    </citation>
    <scope>NUCLEOTIDE SEQUENCE</scope>
    <source>
        <strain evidence="5">CECT 8858</strain>
    </source>
</reference>
<gene>
    <name evidence="5" type="ORF">EMA8858_01550</name>
</gene>
<dbReference type="SUPFAM" id="SSF46785">
    <property type="entry name" value="Winged helix' DNA-binding domain"/>
    <property type="match status" value="1"/>
</dbReference>
<protein>
    <recommendedName>
        <fullName evidence="4">HTH marR-type domain-containing protein</fullName>
    </recommendedName>
</protein>
<keyword evidence="1" id="KW-0805">Transcription regulation</keyword>
<organism evidence="5 6">
    <name type="scientific">Emticicia aquatica</name>
    <dbReference type="NCBI Taxonomy" id="1681835"/>
    <lineage>
        <taxon>Bacteria</taxon>
        <taxon>Pseudomonadati</taxon>
        <taxon>Bacteroidota</taxon>
        <taxon>Cytophagia</taxon>
        <taxon>Cytophagales</taxon>
        <taxon>Leadbetterellaceae</taxon>
        <taxon>Emticicia</taxon>
    </lineage>
</organism>
<proteinExistence type="predicted"/>
<evidence type="ECO:0000256" key="3">
    <source>
        <dbReference type="ARBA" id="ARBA00023163"/>
    </source>
</evidence>
<dbReference type="InterPro" id="IPR000835">
    <property type="entry name" value="HTH_MarR-typ"/>
</dbReference>
<dbReference type="PANTHER" id="PTHR33164">
    <property type="entry name" value="TRANSCRIPTIONAL REGULATOR, MARR FAMILY"/>
    <property type="match status" value="1"/>
</dbReference>
<dbReference type="Pfam" id="PF01047">
    <property type="entry name" value="MarR"/>
    <property type="match status" value="1"/>
</dbReference>
<evidence type="ECO:0000313" key="6">
    <source>
        <dbReference type="Proteomes" id="UP000837932"/>
    </source>
</evidence>
<evidence type="ECO:0000256" key="1">
    <source>
        <dbReference type="ARBA" id="ARBA00023015"/>
    </source>
</evidence>
<dbReference type="Gene3D" id="1.10.10.10">
    <property type="entry name" value="Winged helix-like DNA-binding domain superfamily/Winged helix DNA-binding domain"/>
    <property type="match status" value="1"/>
</dbReference>
<dbReference type="InterPro" id="IPR039422">
    <property type="entry name" value="MarR/SlyA-like"/>
</dbReference>
<name>A0ABN8ERA5_9BACT</name>
<dbReference type="PROSITE" id="PS50995">
    <property type="entry name" value="HTH_MARR_2"/>
    <property type="match status" value="1"/>
</dbReference>